<keyword evidence="2 7" id="KW-0479">Metal-binding</keyword>
<evidence type="ECO:0000313" key="10">
    <source>
        <dbReference type="EMBL" id="KAJ1096843.1"/>
    </source>
</evidence>
<dbReference type="Gene3D" id="1.10.238.10">
    <property type="entry name" value="EF-hand"/>
    <property type="match status" value="1"/>
</dbReference>
<proteinExistence type="inferred from homology"/>
<dbReference type="InterPro" id="IPR008080">
    <property type="entry name" value="Parvalbumin"/>
</dbReference>
<feature type="binding site" evidence="7">
    <location>
        <position position="201"/>
    </location>
    <ligand>
        <name>Ca(2+)</name>
        <dbReference type="ChEBI" id="CHEBI:29108"/>
        <label>1</label>
    </ligand>
</feature>
<comment type="function">
    <text evidence="6 8">In muscle, parvalbumin is thought to be involved in relaxation after contraction. It binds two calcium ions.</text>
</comment>
<evidence type="ECO:0000256" key="4">
    <source>
        <dbReference type="ARBA" id="ARBA00022837"/>
    </source>
</evidence>
<feature type="binding site" evidence="7">
    <location>
        <position position="162"/>
    </location>
    <ligand>
        <name>Ca(2+)</name>
        <dbReference type="ChEBI" id="CHEBI:29108"/>
        <label>1</label>
    </ligand>
</feature>
<dbReference type="Pfam" id="PF13499">
    <property type="entry name" value="EF-hand_7"/>
    <property type="match status" value="1"/>
</dbReference>
<dbReference type="AlphaFoldDB" id="A0AAV7M4N7"/>
<keyword evidence="3" id="KW-0677">Repeat</keyword>
<feature type="binding site" evidence="7">
    <location>
        <position position="164"/>
    </location>
    <ligand>
        <name>Ca(2+)</name>
        <dbReference type="ChEBI" id="CHEBI:29108"/>
        <label>1</label>
    </ligand>
</feature>
<feature type="binding site" evidence="7">
    <location>
        <position position="168"/>
    </location>
    <ligand>
        <name>Ca(2+)</name>
        <dbReference type="ChEBI" id="CHEBI:29108"/>
        <label>1</label>
    </ligand>
</feature>
<keyword evidence="4 7" id="KW-0106">Calcium</keyword>
<dbReference type="SUPFAM" id="SSF47473">
    <property type="entry name" value="EF-hand"/>
    <property type="match status" value="1"/>
</dbReference>
<feature type="binding site" evidence="7">
    <location>
        <position position="205"/>
    </location>
    <ligand>
        <name>Ca(2+)</name>
        <dbReference type="ChEBI" id="CHEBI:29108"/>
        <label>1</label>
    </ligand>
</feature>
<dbReference type="Proteomes" id="UP001066276">
    <property type="component" value="Chromosome 10"/>
</dbReference>
<name>A0AAV7M4N7_PLEWA</name>
<dbReference type="PROSITE" id="PS00018">
    <property type="entry name" value="EF_HAND_1"/>
    <property type="match status" value="2"/>
</dbReference>
<dbReference type="PRINTS" id="PR01697">
    <property type="entry name" value="PARVALBUMIN"/>
</dbReference>
<dbReference type="EMBL" id="JANPWB010000014">
    <property type="protein sequence ID" value="KAJ1096843.1"/>
    <property type="molecule type" value="Genomic_DNA"/>
</dbReference>
<evidence type="ECO:0000313" key="11">
    <source>
        <dbReference type="Proteomes" id="UP001066276"/>
    </source>
</evidence>
<feature type="domain" description="EF-hand" evidence="9">
    <location>
        <begin position="149"/>
        <end position="184"/>
    </location>
</feature>
<evidence type="ECO:0000256" key="1">
    <source>
        <dbReference type="ARBA" id="ARBA00009753"/>
    </source>
</evidence>
<accession>A0AAV7M4N7</accession>
<dbReference type="GO" id="GO:0005509">
    <property type="term" value="F:calcium ion binding"/>
    <property type="evidence" value="ECO:0007669"/>
    <property type="project" value="UniProtKB-UniRule"/>
</dbReference>
<organism evidence="10 11">
    <name type="scientific">Pleurodeles waltl</name>
    <name type="common">Iberian ribbed newt</name>
    <dbReference type="NCBI Taxonomy" id="8319"/>
    <lineage>
        <taxon>Eukaryota</taxon>
        <taxon>Metazoa</taxon>
        <taxon>Chordata</taxon>
        <taxon>Craniata</taxon>
        <taxon>Vertebrata</taxon>
        <taxon>Euteleostomi</taxon>
        <taxon>Amphibia</taxon>
        <taxon>Batrachia</taxon>
        <taxon>Caudata</taxon>
        <taxon>Salamandroidea</taxon>
        <taxon>Salamandridae</taxon>
        <taxon>Pleurodelinae</taxon>
        <taxon>Pleurodeles</taxon>
    </lineage>
</organism>
<dbReference type="CDD" id="cd16255">
    <property type="entry name" value="EFh_parvalbumin_beta"/>
    <property type="match status" value="1"/>
</dbReference>
<keyword evidence="11" id="KW-1185">Reference proteome</keyword>
<evidence type="ECO:0000256" key="5">
    <source>
        <dbReference type="ARBA" id="ARBA00023179"/>
    </source>
</evidence>
<dbReference type="GO" id="GO:0005737">
    <property type="term" value="C:cytoplasm"/>
    <property type="evidence" value="ECO:0007669"/>
    <property type="project" value="TreeGrafter"/>
</dbReference>
<dbReference type="PROSITE" id="PS50222">
    <property type="entry name" value="EF_HAND_2"/>
    <property type="match status" value="2"/>
</dbReference>
<gene>
    <name evidence="10" type="ORF">NDU88_001974</name>
</gene>
<evidence type="ECO:0000259" key="9">
    <source>
        <dbReference type="PROSITE" id="PS50222"/>
    </source>
</evidence>
<evidence type="ECO:0000256" key="2">
    <source>
        <dbReference type="ARBA" id="ARBA00022723"/>
    </source>
</evidence>
<dbReference type="PANTHER" id="PTHR11653">
    <property type="entry name" value="PARVALBUMIN ALPHA"/>
    <property type="match status" value="1"/>
</dbReference>
<dbReference type="SMART" id="SM00054">
    <property type="entry name" value="EFh"/>
    <property type="match status" value="2"/>
</dbReference>
<evidence type="ECO:0000256" key="7">
    <source>
        <dbReference type="PIRSR" id="PIRSR608080-1"/>
    </source>
</evidence>
<protein>
    <recommendedName>
        <fullName evidence="8">Parvalbumin</fullName>
    </recommendedName>
</protein>
<feature type="binding site" evidence="7">
    <location>
        <position position="166"/>
    </location>
    <ligand>
        <name>Ca(2+)</name>
        <dbReference type="ChEBI" id="CHEBI:29108"/>
        <label>1</label>
    </ligand>
</feature>
<feature type="domain" description="EF-hand" evidence="9">
    <location>
        <begin position="188"/>
        <end position="219"/>
    </location>
</feature>
<reference evidence="10" key="1">
    <citation type="journal article" date="2022" name="bioRxiv">
        <title>Sequencing and chromosome-scale assembly of the giantPleurodeles waltlgenome.</title>
        <authorList>
            <person name="Brown T."/>
            <person name="Elewa A."/>
            <person name="Iarovenko S."/>
            <person name="Subramanian E."/>
            <person name="Araus A.J."/>
            <person name="Petzold A."/>
            <person name="Susuki M."/>
            <person name="Suzuki K.-i.T."/>
            <person name="Hayashi T."/>
            <person name="Toyoda A."/>
            <person name="Oliveira C."/>
            <person name="Osipova E."/>
            <person name="Leigh N.D."/>
            <person name="Simon A."/>
            <person name="Yun M.H."/>
        </authorList>
    </citation>
    <scope>NUCLEOTIDE SEQUENCE</scope>
    <source>
        <strain evidence="10">20211129_DDA</strain>
        <tissue evidence="10">Liver</tissue>
    </source>
</reference>
<dbReference type="InterPro" id="IPR011992">
    <property type="entry name" value="EF-hand-dom_pair"/>
</dbReference>
<feature type="binding site" evidence="7">
    <location>
        <position position="203"/>
    </location>
    <ligand>
        <name>Ca(2+)</name>
        <dbReference type="ChEBI" id="CHEBI:29108"/>
        <label>1</label>
    </ligand>
</feature>
<evidence type="ECO:0000256" key="8">
    <source>
        <dbReference type="RuleBase" id="RU368048"/>
    </source>
</evidence>
<comment type="caution">
    <text evidence="10">The sequence shown here is derived from an EMBL/GenBank/DDBJ whole genome shotgun (WGS) entry which is preliminary data.</text>
</comment>
<evidence type="ECO:0000256" key="3">
    <source>
        <dbReference type="ARBA" id="ARBA00022737"/>
    </source>
</evidence>
<dbReference type="InterPro" id="IPR018247">
    <property type="entry name" value="EF_Hand_1_Ca_BS"/>
</dbReference>
<dbReference type="PANTHER" id="PTHR11653:SF12">
    <property type="entry name" value="PARVALBUMIN"/>
    <property type="match status" value="1"/>
</dbReference>
<feature type="binding site" evidence="7">
    <location>
        <position position="173"/>
    </location>
    <ligand>
        <name>Ca(2+)</name>
        <dbReference type="ChEBI" id="CHEBI:29108"/>
        <label>1</label>
    </ligand>
</feature>
<feature type="binding site" evidence="7">
    <location>
        <position position="207"/>
    </location>
    <ligand>
        <name>Ca(2+)</name>
        <dbReference type="ChEBI" id="CHEBI:29108"/>
        <label>1</label>
    </ligand>
</feature>
<sequence length="219" mass="24224">MCRQSEIHAAEALNNRIAGQLTRRECNTKVRHLADTKRYFHKVIPGSPIRERSVKEARDLTDRSAVKKEEELIPSDFYMDIRILLHGGESHQQLPKTSTVLLCNSQASKKMAFSGILSDSDIAAALQGCQAADSFNYKTFFTQTGLKSKSADQVKQVFEIIDQDRSGFVEEDELKLFLQNFSAGARALTDAETKAFLAAGDSDGDGKIGVDEFSALVKC</sequence>
<dbReference type="InterPro" id="IPR002048">
    <property type="entry name" value="EF_hand_dom"/>
</dbReference>
<feature type="binding site" evidence="7">
    <location>
        <position position="212"/>
    </location>
    <ligand>
        <name>Ca(2+)</name>
        <dbReference type="ChEBI" id="CHEBI:29108"/>
        <label>1</label>
    </ligand>
</feature>
<keyword evidence="5" id="KW-0514">Muscle protein</keyword>
<evidence type="ECO:0000256" key="6">
    <source>
        <dbReference type="ARBA" id="ARBA00025308"/>
    </source>
</evidence>
<dbReference type="FunFam" id="1.10.238.10:FF:000060">
    <property type="entry name" value="Parvalbumin, thymic"/>
    <property type="match status" value="1"/>
</dbReference>
<comment type="similarity">
    <text evidence="1 8">Belongs to the parvalbumin family.</text>
</comment>